<reference evidence="1 2" key="1">
    <citation type="journal article" date="2009" name="Stand. Genomic Sci.">
        <title>Complete genome sequence of Methanocorpusculum labreanum type strain Z.</title>
        <authorList>
            <person name="Anderson I.J."/>
            <person name="Sieprawska-Lupa M."/>
            <person name="Goltsman E."/>
            <person name="Lapidus A."/>
            <person name="Copeland A."/>
            <person name="Glavina Del Rio T."/>
            <person name="Tice H."/>
            <person name="Dalin E."/>
            <person name="Barry K."/>
            <person name="Pitluck S."/>
            <person name="Hauser L."/>
            <person name="Land M."/>
            <person name="Lucas S."/>
            <person name="Richardson P."/>
            <person name="Whitman W.B."/>
            <person name="Kyrpides N.C."/>
        </authorList>
    </citation>
    <scope>NUCLEOTIDE SEQUENCE [LARGE SCALE GENOMIC DNA]</scope>
    <source>
        <strain evidence="2">ATCC 43576 / DSM 4855 / Z</strain>
    </source>
</reference>
<dbReference type="KEGG" id="mla:Mlab_0636"/>
<evidence type="ECO:0000313" key="1">
    <source>
        <dbReference type="EMBL" id="ABN06809.1"/>
    </source>
</evidence>
<dbReference type="RefSeq" id="WP_011833010.1">
    <property type="nucleotide sequence ID" value="NC_008942.1"/>
</dbReference>
<evidence type="ECO:0000313" key="2">
    <source>
        <dbReference type="Proteomes" id="UP000000365"/>
    </source>
</evidence>
<dbReference type="AlphaFoldDB" id="A2SR53"/>
<dbReference type="GeneID" id="4795220"/>
<dbReference type="STRING" id="410358.Mlab_0636"/>
<organism evidence="1 2">
    <name type="scientific">Methanocorpusculum labreanum (strain ATCC 43576 / DSM 4855 / Z)</name>
    <dbReference type="NCBI Taxonomy" id="410358"/>
    <lineage>
        <taxon>Archaea</taxon>
        <taxon>Methanobacteriati</taxon>
        <taxon>Methanobacteriota</taxon>
        <taxon>Stenosarchaea group</taxon>
        <taxon>Methanomicrobia</taxon>
        <taxon>Methanomicrobiales</taxon>
        <taxon>Methanocorpusculaceae</taxon>
        <taxon>Methanocorpusculum</taxon>
    </lineage>
</organism>
<keyword evidence="2" id="KW-1185">Reference proteome</keyword>
<accession>A2SR53</accession>
<dbReference type="Proteomes" id="UP000000365">
    <property type="component" value="Chromosome"/>
</dbReference>
<dbReference type="OrthoDB" id="372975at2157"/>
<protein>
    <submittedName>
        <fullName evidence="1">Uncharacterized protein</fullName>
    </submittedName>
</protein>
<gene>
    <name evidence="1" type="ordered locus">Mlab_0636</name>
</gene>
<sequence>MAEKNNEEYKNALLDMAGDIAANPLVKPIIDQLVYDFIRSPECKKAFGEYAKRKITDKLGL</sequence>
<dbReference type="EMBL" id="CP000559">
    <property type="protein sequence ID" value="ABN06809.1"/>
    <property type="molecule type" value="Genomic_DNA"/>
</dbReference>
<dbReference type="HOGENOM" id="CLU_2911536_0_0_2"/>
<proteinExistence type="predicted"/>
<name>A2SR53_METLZ</name>